<sequence length="415" mass="45298">MTLLSIVALIVFFLIWASIAEVEEIARGEGKVIPISKTQVIQASEPGVVQDIAVRVGQIVKRGDLIVRLDDTATTSTLGELEAKARALRAQIARLELEEKGDIDSALVCPGTADPARDAVCANEVRLLSARRDNFKNKVSVLRERLLQRQTELDEARSNIARLEANIKVSEQENALLQPLVARKLAAQTDLLRIQKELTDSTGQLNLSKESIKRLKAAVNEADLQVTEISLQIQQEALAEKTKALSELSVIDETTRGATDRVNRTDLRSPVDGVVNTLDVNTIGSYVQQGAVVAGVVPTSEVLLVEARISPRDVAFVRVGQPALVKVSAYDFSIYGGIRGEVSNVSADSIFDEKSEETYYQVQVKTGSEIVHNGKVHAIFPGMIASVDIMTGEKTVLQYLLKPVNKARAEALRER</sequence>
<evidence type="ECO:0000259" key="11">
    <source>
        <dbReference type="Pfam" id="PF25994"/>
    </source>
</evidence>
<evidence type="ECO:0000256" key="6">
    <source>
        <dbReference type="ARBA" id="ARBA00022692"/>
    </source>
</evidence>
<evidence type="ECO:0000256" key="7">
    <source>
        <dbReference type="ARBA" id="ARBA00022989"/>
    </source>
</evidence>
<evidence type="ECO:0000256" key="4">
    <source>
        <dbReference type="ARBA" id="ARBA00022475"/>
    </source>
</evidence>
<evidence type="ECO:0000313" key="14">
    <source>
        <dbReference type="Proteomes" id="UP001595796"/>
    </source>
</evidence>
<accession>A0ABV9Z6T2</accession>
<evidence type="ECO:0000256" key="5">
    <source>
        <dbReference type="ARBA" id="ARBA00022519"/>
    </source>
</evidence>
<gene>
    <name evidence="13" type="ORF">ACFPFW_15550</name>
</gene>
<keyword evidence="6" id="KW-0812">Transmembrane</keyword>
<dbReference type="PRINTS" id="PR01490">
    <property type="entry name" value="RTXTOXIND"/>
</dbReference>
<dbReference type="InterPro" id="IPR010129">
    <property type="entry name" value="T1SS_HlyD"/>
</dbReference>
<name>A0ABV9Z6T2_9HYPH</name>
<organism evidence="13 14">
    <name type="scientific">Flaviflagellibacter deserti</name>
    <dbReference type="NCBI Taxonomy" id="2267266"/>
    <lineage>
        <taxon>Bacteria</taxon>
        <taxon>Pseudomonadati</taxon>
        <taxon>Pseudomonadota</taxon>
        <taxon>Alphaproteobacteria</taxon>
        <taxon>Hyphomicrobiales</taxon>
        <taxon>Flaviflagellibacter</taxon>
    </lineage>
</organism>
<evidence type="ECO:0000256" key="9">
    <source>
        <dbReference type="RuleBase" id="RU365093"/>
    </source>
</evidence>
<dbReference type="InterPro" id="IPR058982">
    <property type="entry name" value="Beta-barrel_AprE"/>
</dbReference>
<dbReference type="Pfam" id="PF26002">
    <property type="entry name" value="Beta-barrel_AprE"/>
    <property type="match status" value="1"/>
</dbReference>
<keyword evidence="4 9" id="KW-1003">Cell membrane</keyword>
<dbReference type="InterPro" id="IPR058781">
    <property type="entry name" value="HH_AprE-like"/>
</dbReference>
<dbReference type="Gene3D" id="2.40.30.170">
    <property type="match status" value="1"/>
</dbReference>
<comment type="subcellular location">
    <subcellularLocation>
        <location evidence="1 9">Cell inner membrane</location>
        <topology evidence="1 9">Single-pass membrane protein</topology>
    </subcellularLocation>
</comment>
<keyword evidence="8" id="KW-0472">Membrane</keyword>
<dbReference type="InterPro" id="IPR050739">
    <property type="entry name" value="MFP"/>
</dbReference>
<proteinExistence type="inferred from homology"/>
<feature type="coiled-coil region" evidence="10">
    <location>
        <begin position="205"/>
        <end position="232"/>
    </location>
</feature>
<feature type="coiled-coil region" evidence="10">
    <location>
        <begin position="146"/>
        <end position="173"/>
    </location>
</feature>
<evidence type="ECO:0000256" key="8">
    <source>
        <dbReference type="ARBA" id="ARBA00023136"/>
    </source>
</evidence>
<keyword evidence="5 9" id="KW-0997">Cell inner membrane</keyword>
<evidence type="ECO:0000256" key="1">
    <source>
        <dbReference type="ARBA" id="ARBA00004377"/>
    </source>
</evidence>
<reference evidence="14" key="1">
    <citation type="journal article" date="2019" name="Int. J. Syst. Evol. Microbiol.">
        <title>The Global Catalogue of Microorganisms (GCM) 10K type strain sequencing project: providing services to taxonomists for standard genome sequencing and annotation.</title>
        <authorList>
            <consortium name="The Broad Institute Genomics Platform"/>
            <consortium name="The Broad Institute Genome Sequencing Center for Infectious Disease"/>
            <person name="Wu L."/>
            <person name="Ma J."/>
        </authorList>
    </citation>
    <scope>NUCLEOTIDE SEQUENCE [LARGE SCALE GENOMIC DNA]</scope>
    <source>
        <strain evidence="14">CGMCC 1.16444</strain>
    </source>
</reference>
<feature type="domain" description="AprE-like beta-barrel" evidence="12">
    <location>
        <begin position="303"/>
        <end position="392"/>
    </location>
</feature>
<evidence type="ECO:0000256" key="3">
    <source>
        <dbReference type="ARBA" id="ARBA00022448"/>
    </source>
</evidence>
<keyword evidence="10" id="KW-0175">Coiled coil</keyword>
<comment type="caution">
    <text evidence="13">The sequence shown here is derived from an EMBL/GenBank/DDBJ whole genome shotgun (WGS) entry which is preliminary data.</text>
</comment>
<dbReference type="NCBIfam" id="TIGR01843">
    <property type="entry name" value="type_I_hlyD"/>
    <property type="match status" value="1"/>
</dbReference>
<protein>
    <recommendedName>
        <fullName evidence="9">Membrane fusion protein (MFP) family protein</fullName>
    </recommendedName>
</protein>
<evidence type="ECO:0000256" key="2">
    <source>
        <dbReference type="ARBA" id="ARBA00009477"/>
    </source>
</evidence>
<evidence type="ECO:0000259" key="12">
    <source>
        <dbReference type="Pfam" id="PF26002"/>
    </source>
</evidence>
<dbReference type="Proteomes" id="UP001595796">
    <property type="component" value="Unassembled WGS sequence"/>
</dbReference>
<comment type="similarity">
    <text evidence="2 9">Belongs to the membrane fusion protein (MFP) (TC 8.A.1) family.</text>
</comment>
<dbReference type="RefSeq" id="WP_379771528.1">
    <property type="nucleotide sequence ID" value="NZ_JBHSJF010000007.1"/>
</dbReference>
<dbReference type="PANTHER" id="PTHR30386:SF26">
    <property type="entry name" value="TRANSPORT PROTEIN COMB"/>
    <property type="match status" value="1"/>
</dbReference>
<evidence type="ECO:0000313" key="13">
    <source>
        <dbReference type="EMBL" id="MFC5069432.1"/>
    </source>
</evidence>
<dbReference type="Pfam" id="PF25994">
    <property type="entry name" value="HH_AprE"/>
    <property type="match status" value="1"/>
</dbReference>
<keyword evidence="3 9" id="KW-0813">Transport</keyword>
<dbReference type="Gene3D" id="2.40.50.100">
    <property type="match status" value="1"/>
</dbReference>
<evidence type="ECO:0000256" key="10">
    <source>
        <dbReference type="SAM" id="Coils"/>
    </source>
</evidence>
<feature type="domain" description="AprE-like long alpha-helical hairpin" evidence="11">
    <location>
        <begin position="76"/>
        <end position="261"/>
    </location>
</feature>
<dbReference type="PANTHER" id="PTHR30386">
    <property type="entry name" value="MEMBRANE FUSION SUBUNIT OF EMRAB-TOLC MULTIDRUG EFFLUX PUMP"/>
    <property type="match status" value="1"/>
</dbReference>
<keyword evidence="7" id="KW-1133">Transmembrane helix</keyword>
<dbReference type="EMBL" id="JBHSJF010000007">
    <property type="protein sequence ID" value="MFC5069432.1"/>
    <property type="molecule type" value="Genomic_DNA"/>
</dbReference>
<keyword evidence="14" id="KW-1185">Reference proteome</keyword>